<organism evidence="1 2">
    <name type="scientific">Vagococcus fluvialis bH819</name>
    <dbReference type="NCBI Taxonomy" id="1255619"/>
    <lineage>
        <taxon>Bacteria</taxon>
        <taxon>Bacillati</taxon>
        <taxon>Bacillota</taxon>
        <taxon>Bacilli</taxon>
        <taxon>Lactobacillales</taxon>
        <taxon>Enterococcaceae</taxon>
        <taxon>Vagococcus</taxon>
    </lineage>
</organism>
<sequence length="53" mass="6234">MTEKEEVKKIVDKYNQSIMQLLENGTIQEAKTIFKHIADESNRKQRELLGLED</sequence>
<evidence type="ECO:0000313" key="2">
    <source>
        <dbReference type="Proteomes" id="UP000195918"/>
    </source>
</evidence>
<reference evidence="2" key="1">
    <citation type="submission" date="2017-02" db="EMBL/GenBank/DDBJ databases">
        <authorList>
            <person name="Dridi B."/>
        </authorList>
    </citation>
    <scope>NUCLEOTIDE SEQUENCE [LARGE SCALE GENOMIC DNA]</scope>
    <source>
        <strain evidence="2">bH819</strain>
    </source>
</reference>
<protein>
    <recommendedName>
        <fullName evidence="3">Phage protein</fullName>
    </recommendedName>
</protein>
<accession>A0A1X6WPH3</accession>
<evidence type="ECO:0008006" key="3">
    <source>
        <dbReference type="Google" id="ProtNLM"/>
    </source>
</evidence>
<name>A0A1X6WPH3_9ENTE</name>
<dbReference type="RefSeq" id="WP_179203833.1">
    <property type="nucleotide sequence ID" value="NZ_FWFD01000013.1"/>
</dbReference>
<dbReference type="Proteomes" id="UP000195918">
    <property type="component" value="Unassembled WGS sequence"/>
</dbReference>
<dbReference type="EMBL" id="FWFD01000013">
    <property type="protein sequence ID" value="SLM86132.1"/>
    <property type="molecule type" value="Genomic_DNA"/>
</dbReference>
<evidence type="ECO:0000313" key="1">
    <source>
        <dbReference type="EMBL" id="SLM86132.1"/>
    </source>
</evidence>
<dbReference type="AlphaFoldDB" id="A0A1X6WPH3"/>
<keyword evidence="2" id="KW-1185">Reference proteome</keyword>
<proteinExistence type="predicted"/>
<gene>
    <name evidence="1" type="ORF">FM121_08590</name>
</gene>